<comment type="caution">
    <text evidence="2">The sequence shown here is derived from an EMBL/GenBank/DDBJ whole genome shotgun (WGS) entry which is preliminary data.</text>
</comment>
<dbReference type="PANTHER" id="PTHR13379">
    <property type="entry name" value="UNCHARACTERIZED DUF1308"/>
    <property type="match status" value="1"/>
</dbReference>
<accession>A0A2U1MBM3</accession>
<dbReference type="EMBL" id="PKPP01005834">
    <property type="protein sequence ID" value="PWA58650.1"/>
    <property type="molecule type" value="Genomic_DNA"/>
</dbReference>
<dbReference type="Pfam" id="PF07000">
    <property type="entry name" value="DUF1308"/>
    <property type="match status" value="1"/>
</dbReference>
<evidence type="ECO:0000313" key="3">
    <source>
        <dbReference type="Proteomes" id="UP000245207"/>
    </source>
</evidence>
<gene>
    <name evidence="2" type="ORF">CTI12_AA204500</name>
</gene>
<feature type="domain" description="DUF1308" evidence="1">
    <location>
        <begin position="290"/>
        <end position="456"/>
    </location>
</feature>
<dbReference type="AlphaFoldDB" id="A0A2U1MBM3"/>
<protein>
    <recommendedName>
        <fullName evidence="1">DUF1308 domain-containing protein</fullName>
    </recommendedName>
</protein>
<dbReference type="Proteomes" id="UP000245207">
    <property type="component" value="Unassembled WGS sequence"/>
</dbReference>
<organism evidence="2 3">
    <name type="scientific">Artemisia annua</name>
    <name type="common">Sweet wormwood</name>
    <dbReference type="NCBI Taxonomy" id="35608"/>
    <lineage>
        <taxon>Eukaryota</taxon>
        <taxon>Viridiplantae</taxon>
        <taxon>Streptophyta</taxon>
        <taxon>Embryophyta</taxon>
        <taxon>Tracheophyta</taxon>
        <taxon>Spermatophyta</taxon>
        <taxon>Magnoliopsida</taxon>
        <taxon>eudicotyledons</taxon>
        <taxon>Gunneridae</taxon>
        <taxon>Pentapetalae</taxon>
        <taxon>asterids</taxon>
        <taxon>campanulids</taxon>
        <taxon>Asterales</taxon>
        <taxon>Asteraceae</taxon>
        <taxon>Asteroideae</taxon>
        <taxon>Anthemideae</taxon>
        <taxon>Artemisiinae</taxon>
        <taxon>Artemisia</taxon>
    </lineage>
</organism>
<dbReference type="OrthoDB" id="441890at2759"/>
<evidence type="ECO:0000313" key="2">
    <source>
        <dbReference type="EMBL" id="PWA58650.1"/>
    </source>
</evidence>
<dbReference type="STRING" id="35608.A0A2U1MBM3"/>
<proteinExistence type="predicted"/>
<reference evidence="2 3" key="1">
    <citation type="journal article" date="2018" name="Mol. Plant">
        <title>The genome of Artemisia annua provides insight into the evolution of Asteraceae family and artemisinin biosynthesis.</title>
        <authorList>
            <person name="Shen Q."/>
            <person name="Zhang L."/>
            <person name="Liao Z."/>
            <person name="Wang S."/>
            <person name="Yan T."/>
            <person name="Shi P."/>
            <person name="Liu M."/>
            <person name="Fu X."/>
            <person name="Pan Q."/>
            <person name="Wang Y."/>
            <person name="Lv Z."/>
            <person name="Lu X."/>
            <person name="Zhang F."/>
            <person name="Jiang W."/>
            <person name="Ma Y."/>
            <person name="Chen M."/>
            <person name="Hao X."/>
            <person name="Li L."/>
            <person name="Tang Y."/>
            <person name="Lv G."/>
            <person name="Zhou Y."/>
            <person name="Sun X."/>
            <person name="Brodelius P.E."/>
            <person name="Rose J.K.C."/>
            <person name="Tang K."/>
        </authorList>
    </citation>
    <scope>NUCLEOTIDE SEQUENCE [LARGE SCALE GENOMIC DNA]</scope>
    <source>
        <strain evidence="3">cv. Huhao1</strain>
        <tissue evidence="2">Leaf</tissue>
    </source>
</reference>
<sequence>MDIDHEHANLVTSNAMVEESKKRCEAVMDTIETLPHLSLSCRHTLLRLIQSELSFLSRVSSSEFTTESEPSICVNIGHLESVVYILQQPNISGVSRVCKTIPFQPSTQNGTHNTASKGAHVDIVCTFDGNPVWIIVSDRNPEYLSWDGQQESSKNKGLRARAELLLEVAHNSIALKPTSLIFFFSNGLNRFTSEKFRTEFGAVDIGSKFSNFDINFSKELGGEWVDILARSYQDASVLEIKVDCPHDVSKESLVANPTVKSNDAYFGSSFGDIMSQMILPTNGKIHGDLINFDTTALIAIVSGISNGNRQKLLATPEDELKMRFKGNTEFVIGQVMSEIENPIHIDIGKVISGRKCIICESVSSEFKELVLMCGGVNEKLRADQLLQRLVVVPDSPSTRMMSLPTTRKLALKNKIVFGTGDYWHAPTLTANMGFVRAVLQTGMSLFTFEHRPRALTGD</sequence>
<evidence type="ECO:0000259" key="1">
    <source>
        <dbReference type="Pfam" id="PF07000"/>
    </source>
</evidence>
<dbReference type="PANTHER" id="PTHR13379:SF0">
    <property type="entry name" value="UPF0415 PROTEIN C7ORF25"/>
    <property type="match status" value="1"/>
</dbReference>
<dbReference type="InterPro" id="IPR010733">
    <property type="entry name" value="DUF1308"/>
</dbReference>
<keyword evidence="3" id="KW-1185">Reference proteome</keyword>
<name>A0A2U1MBM3_ARTAN</name>